<protein>
    <submittedName>
        <fullName evidence="1">Uncharacterized protein</fullName>
    </submittedName>
</protein>
<dbReference type="Proteomes" id="UP000195755">
    <property type="component" value="Chromosome"/>
</dbReference>
<accession>A0A1Z2KXV4</accession>
<proteinExistence type="predicted"/>
<gene>
    <name evidence="1" type="ORF">SMD11_1213</name>
</gene>
<name>A0A1Z2KXV4_9ACTN</name>
<dbReference type="EMBL" id="CP021744">
    <property type="protein sequence ID" value="ARZ66874.1"/>
    <property type="molecule type" value="Genomic_DNA"/>
</dbReference>
<reference evidence="1 2" key="1">
    <citation type="submission" date="2017-06" db="EMBL/GenBank/DDBJ databases">
        <title>Streptomyces albireticuli Genome sequencing and assembly.</title>
        <authorList>
            <person name="Wang Y."/>
            <person name="Du B."/>
            <person name="Ding Y."/>
            <person name="Liu H."/>
            <person name="Hou Q."/>
            <person name="Liu K."/>
            <person name="Yao L."/>
            <person name="Wang C."/>
        </authorList>
    </citation>
    <scope>NUCLEOTIDE SEQUENCE [LARGE SCALE GENOMIC DNA]</scope>
    <source>
        <strain evidence="1 2">MDJK11</strain>
    </source>
</reference>
<dbReference type="AlphaFoldDB" id="A0A1Z2KXV4"/>
<sequence length="78" mass="8229">MMGFPPAIDLGLRPAPVHGCQICIRAAAWRAAYETGRGAPHGYADLAAASGCSQEIRNHPHEPRVFALPIAPPTAVTE</sequence>
<dbReference type="KEGG" id="salj:SMD11_1213"/>
<organism evidence="1 2">
    <name type="scientific">Streptomyces albireticuli</name>
    <dbReference type="NCBI Taxonomy" id="1940"/>
    <lineage>
        <taxon>Bacteria</taxon>
        <taxon>Bacillati</taxon>
        <taxon>Actinomycetota</taxon>
        <taxon>Actinomycetes</taxon>
        <taxon>Kitasatosporales</taxon>
        <taxon>Streptomycetaceae</taxon>
        <taxon>Streptomyces</taxon>
    </lineage>
</organism>
<evidence type="ECO:0000313" key="1">
    <source>
        <dbReference type="EMBL" id="ARZ66874.1"/>
    </source>
</evidence>
<evidence type="ECO:0000313" key="2">
    <source>
        <dbReference type="Proteomes" id="UP000195755"/>
    </source>
</evidence>